<dbReference type="Proteomes" id="UP000828390">
    <property type="component" value="Unassembled WGS sequence"/>
</dbReference>
<accession>A0A9D4D223</accession>
<organism evidence="1 2">
    <name type="scientific">Dreissena polymorpha</name>
    <name type="common">Zebra mussel</name>
    <name type="synonym">Mytilus polymorpha</name>
    <dbReference type="NCBI Taxonomy" id="45954"/>
    <lineage>
        <taxon>Eukaryota</taxon>
        <taxon>Metazoa</taxon>
        <taxon>Spiralia</taxon>
        <taxon>Lophotrochozoa</taxon>
        <taxon>Mollusca</taxon>
        <taxon>Bivalvia</taxon>
        <taxon>Autobranchia</taxon>
        <taxon>Heteroconchia</taxon>
        <taxon>Euheterodonta</taxon>
        <taxon>Imparidentia</taxon>
        <taxon>Neoheterodontei</taxon>
        <taxon>Myida</taxon>
        <taxon>Dreissenoidea</taxon>
        <taxon>Dreissenidae</taxon>
        <taxon>Dreissena</taxon>
    </lineage>
</organism>
<gene>
    <name evidence="1" type="ORF">DPMN_042448</name>
</gene>
<proteinExistence type="predicted"/>
<keyword evidence="2" id="KW-1185">Reference proteome</keyword>
<dbReference type="EMBL" id="JAIWYP010000011">
    <property type="protein sequence ID" value="KAH3735888.1"/>
    <property type="molecule type" value="Genomic_DNA"/>
</dbReference>
<dbReference type="AlphaFoldDB" id="A0A9D4D223"/>
<name>A0A9D4D223_DREPO</name>
<evidence type="ECO:0000313" key="2">
    <source>
        <dbReference type="Proteomes" id="UP000828390"/>
    </source>
</evidence>
<reference evidence="1" key="2">
    <citation type="submission" date="2020-11" db="EMBL/GenBank/DDBJ databases">
        <authorList>
            <person name="McCartney M.A."/>
            <person name="Auch B."/>
            <person name="Kono T."/>
            <person name="Mallez S."/>
            <person name="Becker A."/>
            <person name="Gohl D.M."/>
            <person name="Silverstein K.A.T."/>
            <person name="Koren S."/>
            <person name="Bechman K.B."/>
            <person name="Herman A."/>
            <person name="Abrahante J.E."/>
            <person name="Garbe J."/>
        </authorList>
    </citation>
    <scope>NUCLEOTIDE SEQUENCE</scope>
    <source>
        <strain evidence="1">Duluth1</strain>
        <tissue evidence="1">Whole animal</tissue>
    </source>
</reference>
<sequence>MVHKACAKTAVVRSTNPGAVTIANDELLHTLTNEDVIKQLKTWEAQKSTNAMFKSLMNYIHRVETILYFVEASRN</sequence>
<reference evidence="1" key="1">
    <citation type="journal article" date="2019" name="bioRxiv">
        <title>The Genome of the Zebra Mussel, Dreissena polymorpha: A Resource for Invasive Species Research.</title>
        <authorList>
            <person name="McCartney M.A."/>
            <person name="Auch B."/>
            <person name="Kono T."/>
            <person name="Mallez S."/>
            <person name="Zhang Y."/>
            <person name="Obille A."/>
            <person name="Becker A."/>
            <person name="Abrahante J.E."/>
            <person name="Garbe J."/>
            <person name="Badalamenti J.P."/>
            <person name="Herman A."/>
            <person name="Mangelson H."/>
            <person name="Liachko I."/>
            <person name="Sullivan S."/>
            <person name="Sone E.D."/>
            <person name="Koren S."/>
            <person name="Silverstein K.A.T."/>
            <person name="Beckman K.B."/>
            <person name="Gohl D.M."/>
        </authorList>
    </citation>
    <scope>NUCLEOTIDE SEQUENCE</scope>
    <source>
        <strain evidence="1">Duluth1</strain>
        <tissue evidence="1">Whole animal</tissue>
    </source>
</reference>
<protein>
    <submittedName>
        <fullName evidence="1">Uncharacterized protein</fullName>
    </submittedName>
</protein>
<evidence type="ECO:0000313" key="1">
    <source>
        <dbReference type="EMBL" id="KAH3735888.1"/>
    </source>
</evidence>
<comment type="caution">
    <text evidence="1">The sequence shown here is derived from an EMBL/GenBank/DDBJ whole genome shotgun (WGS) entry which is preliminary data.</text>
</comment>